<accession>A0ABR4A6H1</accession>
<evidence type="ECO:0000256" key="2">
    <source>
        <dbReference type="SAM" id="Phobius"/>
    </source>
</evidence>
<feature type="region of interest" description="Disordered" evidence="1">
    <location>
        <begin position="294"/>
        <end position="317"/>
    </location>
</feature>
<comment type="caution">
    <text evidence="3">The sequence shown here is derived from an EMBL/GenBank/DDBJ whole genome shotgun (WGS) entry which is preliminary data.</text>
</comment>
<keyword evidence="2" id="KW-1133">Transmembrane helix</keyword>
<keyword evidence="4" id="KW-1185">Reference proteome</keyword>
<dbReference type="Pfam" id="PF06687">
    <property type="entry name" value="SUR7"/>
    <property type="match status" value="1"/>
</dbReference>
<evidence type="ECO:0000313" key="3">
    <source>
        <dbReference type="EMBL" id="KAL2041065.1"/>
    </source>
</evidence>
<organism evidence="3 4">
    <name type="scientific">Stereocaulon virgatum</name>
    <dbReference type="NCBI Taxonomy" id="373712"/>
    <lineage>
        <taxon>Eukaryota</taxon>
        <taxon>Fungi</taxon>
        <taxon>Dikarya</taxon>
        <taxon>Ascomycota</taxon>
        <taxon>Pezizomycotina</taxon>
        <taxon>Lecanoromycetes</taxon>
        <taxon>OSLEUM clade</taxon>
        <taxon>Lecanoromycetidae</taxon>
        <taxon>Lecanorales</taxon>
        <taxon>Lecanorineae</taxon>
        <taxon>Stereocaulaceae</taxon>
        <taxon>Stereocaulon</taxon>
    </lineage>
</organism>
<reference evidence="3 4" key="1">
    <citation type="submission" date="2024-09" db="EMBL/GenBank/DDBJ databases">
        <title>Rethinking Asexuality: The Enigmatic Case of Functional Sexual Genes in Lepraria (Stereocaulaceae).</title>
        <authorList>
            <person name="Doellman M."/>
            <person name="Sun Y."/>
            <person name="Barcenas-Pena A."/>
            <person name="Lumbsch H.T."/>
            <person name="Grewe F."/>
        </authorList>
    </citation>
    <scope>NUCLEOTIDE SEQUENCE [LARGE SCALE GENOMIC DNA]</scope>
    <source>
        <strain evidence="3 4">Mercado 3170</strain>
    </source>
</reference>
<feature type="transmembrane region" description="Helical" evidence="2">
    <location>
        <begin position="181"/>
        <end position="203"/>
    </location>
</feature>
<protein>
    <recommendedName>
        <fullName evidence="5">Integral membrane protein</fullName>
    </recommendedName>
</protein>
<keyword evidence="2" id="KW-0812">Transmembrane</keyword>
<feature type="compositionally biased region" description="Basic and acidic residues" evidence="1">
    <location>
        <begin position="300"/>
        <end position="317"/>
    </location>
</feature>
<feature type="transmembrane region" description="Helical" evidence="2">
    <location>
        <begin position="48"/>
        <end position="68"/>
    </location>
</feature>
<feature type="compositionally biased region" description="Polar residues" evidence="1">
    <location>
        <begin position="20"/>
        <end position="37"/>
    </location>
</feature>
<evidence type="ECO:0000256" key="1">
    <source>
        <dbReference type="SAM" id="MobiDB-lite"/>
    </source>
</evidence>
<feature type="transmembrane region" description="Helical" evidence="2">
    <location>
        <begin position="209"/>
        <end position="236"/>
    </location>
</feature>
<dbReference type="Proteomes" id="UP001590950">
    <property type="component" value="Unassembled WGS sequence"/>
</dbReference>
<gene>
    <name evidence="3" type="ORF">N7G274_006009</name>
</gene>
<sequence>MALPSFVSIRRQRKPPKEIASSTSPDLSPPNYTHPSESTIKAATRTRLIFSLLTSGLFFIALIFLILVEIGSTRAHKPVLGSIYFMKLDLSHIIPQSVPNAHLINSIARTIGLHDFYQVGLWNYCEGYGNEITACSKPITLYWFDPVSIILSELLAGATIALPQNVIDALKLVRLASRTMFGLFLTGTCTSLVSIFLTPFSLYTRWATFPIALFTFITALTTTAATIIATAMFLIFRKVIHSAESTVNIVPEIGIRMFAFMWTASACVLVGWLVQMGMCCCCASRRDVRHGKKRGRRKAWREAGETPPAEMREREKGRRVIFGRRKQY</sequence>
<feature type="transmembrane region" description="Helical" evidence="2">
    <location>
        <begin position="257"/>
        <end position="278"/>
    </location>
</feature>
<proteinExistence type="predicted"/>
<evidence type="ECO:0008006" key="5">
    <source>
        <dbReference type="Google" id="ProtNLM"/>
    </source>
</evidence>
<evidence type="ECO:0000313" key="4">
    <source>
        <dbReference type="Proteomes" id="UP001590950"/>
    </source>
</evidence>
<feature type="region of interest" description="Disordered" evidence="1">
    <location>
        <begin position="11"/>
        <end position="37"/>
    </location>
</feature>
<dbReference type="PANTHER" id="PTHR28019">
    <property type="entry name" value="CELL MEMBRANE PROTEIN YLR413W-RELATED"/>
    <property type="match status" value="1"/>
</dbReference>
<keyword evidence="2" id="KW-0472">Membrane</keyword>
<dbReference type="InterPro" id="IPR009571">
    <property type="entry name" value="SUR7/Rim9-like_fungi"/>
</dbReference>
<dbReference type="InterPro" id="IPR052413">
    <property type="entry name" value="SUR7_domain"/>
</dbReference>
<dbReference type="EMBL" id="JBEFKJ010000018">
    <property type="protein sequence ID" value="KAL2041065.1"/>
    <property type="molecule type" value="Genomic_DNA"/>
</dbReference>
<dbReference type="PANTHER" id="PTHR28019:SF2">
    <property type="entry name" value="CELL MEMBRANE PROTEIN YLR413W-RELATED"/>
    <property type="match status" value="1"/>
</dbReference>
<name>A0ABR4A6H1_9LECA</name>